<dbReference type="InterPro" id="IPR036770">
    <property type="entry name" value="Ankyrin_rpt-contain_sf"/>
</dbReference>
<evidence type="ECO:0008006" key="3">
    <source>
        <dbReference type="Google" id="ProtNLM"/>
    </source>
</evidence>
<evidence type="ECO:0000313" key="2">
    <source>
        <dbReference type="Proteomes" id="UP000070544"/>
    </source>
</evidence>
<name>A0A139AQV2_GONPJ</name>
<dbReference type="EMBL" id="KQ965740">
    <property type="protein sequence ID" value="KXS19034.1"/>
    <property type="molecule type" value="Genomic_DNA"/>
</dbReference>
<proteinExistence type="predicted"/>
<dbReference type="OrthoDB" id="2180043at2759"/>
<organism evidence="1 2">
    <name type="scientific">Gonapodya prolifera (strain JEL478)</name>
    <name type="common">Monoblepharis prolifera</name>
    <dbReference type="NCBI Taxonomy" id="1344416"/>
    <lineage>
        <taxon>Eukaryota</taxon>
        <taxon>Fungi</taxon>
        <taxon>Fungi incertae sedis</taxon>
        <taxon>Chytridiomycota</taxon>
        <taxon>Chytridiomycota incertae sedis</taxon>
        <taxon>Monoblepharidomycetes</taxon>
        <taxon>Monoblepharidales</taxon>
        <taxon>Gonapodyaceae</taxon>
        <taxon>Gonapodya</taxon>
    </lineage>
</organism>
<dbReference type="AlphaFoldDB" id="A0A139AQV2"/>
<sequence length="116" mass="12332">MATTTSAPTSTHGPSEGANARLLEAIEANNLDAVREAISDGADVRLARKRITLVVHIDGKVNAESAFGEGAMTLAIRSANFGIVEAVLEAGEDDYDYGLRGPKFLGECFVTREEIH</sequence>
<dbReference type="Proteomes" id="UP000070544">
    <property type="component" value="Unassembled WGS sequence"/>
</dbReference>
<dbReference type="SUPFAM" id="SSF48403">
    <property type="entry name" value="Ankyrin repeat"/>
    <property type="match status" value="1"/>
</dbReference>
<dbReference type="Gene3D" id="1.25.40.20">
    <property type="entry name" value="Ankyrin repeat-containing domain"/>
    <property type="match status" value="1"/>
</dbReference>
<gene>
    <name evidence="1" type="ORF">M427DRAFT_181535</name>
</gene>
<keyword evidence="2" id="KW-1185">Reference proteome</keyword>
<evidence type="ECO:0000313" key="1">
    <source>
        <dbReference type="EMBL" id="KXS19034.1"/>
    </source>
</evidence>
<protein>
    <recommendedName>
        <fullName evidence="3">Ankyrin</fullName>
    </recommendedName>
</protein>
<accession>A0A139AQV2</accession>
<reference evidence="1 2" key="1">
    <citation type="journal article" date="2015" name="Genome Biol. Evol.">
        <title>Phylogenomic analyses indicate that early fungi evolved digesting cell walls of algal ancestors of land plants.</title>
        <authorList>
            <person name="Chang Y."/>
            <person name="Wang S."/>
            <person name="Sekimoto S."/>
            <person name="Aerts A.L."/>
            <person name="Choi C."/>
            <person name="Clum A."/>
            <person name="LaButti K.M."/>
            <person name="Lindquist E.A."/>
            <person name="Yee Ngan C."/>
            <person name="Ohm R.A."/>
            <person name="Salamov A.A."/>
            <person name="Grigoriev I.V."/>
            <person name="Spatafora J.W."/>
            <person name="Berbee M.L."/>
        </authorList>
    </citation>
    <scope>NUCLEOTIDE SEQUENCE [LARGE SCALE GENOMIC DNA]</scope>
    <source>
        <strain evidence="1 2">JEL478</strain>
    </source>
</reference>